<dbReference type="OrthoDB" id="1751331at2759"/>
<dbReference type="Proteomes" id="UP000327157">
    <property type="component" value="Chromosome 16"/>
</dbReference>
<reference evidence="1 2" key="3">
    <citation type="submission" date="2019-11" db="EMBL/GenBank/DDBJ databases">
        <title>A de novo genome assembly of a pear dwarfing rootstock.</title>
        <authorList>
            <person name="Wang F."/>
            <person name="Wang J."/>
            <person name="Li S."/>
            <person name="Zhang Y."/>
            <person name="Fang M."/>
            <person name="Ma L."/>
            <person name="Zhao Y."/>
            <person name="Jiang S."/>
        </authorList>
    </citation>
    <scope>NUCLEOTIDE SEQUENCE [LARGE SCALE GENOMIC DNA]</scope>
    <source>
        <strain evidence="1">S2</strain>
        <tissue evidence="1">Leaf</tissue>
    </source>
</reference>
<evidence type="ECO:0000313" key="1">
    <source>
        <dbReference type="EMBL" id="KAB2626202.1"/>
    </source>
</evidence>
<reference evidence="1 2" key="1">
    <citation type="submission" date="2019-09" db="EMBL/GenBank/DDBJ databases">
        <authorList>
            <person name="Ou C."/>
        </authorList>
    </citation>
    <scope>NUCLEOTIDE SEQUENCE [LARGE SCALE GENOMIC DNA]</scope>
    <source>
        <strain evidence="1">S2</strain>
        <tissue evidence="1">Leaf</tissue>
    </source>
</reference>
<dbReference type="InterPro" id="IPR012340">
    <property type="entry name" value="NA-bd_OB-fold"/>
</dbReference>
<sequence>MCDSGIFPVLVVKGGRVNDFNGKVMGTISTSQLLIEPNIEKAYEVRNWFEKEGKNTLCISISKETADVGRTDIRKTVSQIKDEKLRTSKKPDWITVGATISVMENISSSASKRDNVMPTRMNVARFGNATSRHPTTAGNVGYSNNAGREFGAPENQASHNGNQYDSKFLSIGSASSYQTCNCCEDTGHSSMNCPSVKHGPRQSLGVGYSSKASSRLATETFRGVNRAWKYLRSLLVY</sequence>
<dbReference type="Gene3D" id="2.40.50.140">
    <property type="entry name" value="Nucleic acid-binding proteins"/>
    <property type="match status" value="1"/>
</dbReference>
<name>A0A5N5HJ95_9ROSA</name>
<gene>
    <name evidence="1" type="ORF">D8674_017862</name>
</gene>
<dbReference type="AlphaFoldDB" id="A0A5N5HJ95"/>
<dbReference type="SUPFAM" id="SSF50249">
    <property type="entry name" value="Nucleic acid-binding proteins"/>
    <property type="match status" value="1"/>
</dbReference>
<dbReference type="GO" id="GO:0003677">
    <property type="term" value="F:DNA binding"/>
    <property type="evidence" value="ECO:0007669"/>
    <property type="project" value="UniProtKB-KW"/>
</dbReference>
<dbReference type="EMBL" id="SMOL01000160">
    <property type="protein sequence ID" value="KAB2626202.1"/>
    <property type="molecule type" value="Genomic_DNA"/>
</dbReference>
<keyword evidence="1" id="KW-0238">DNA-binding</keyword>
<evidence type="ECO:0000313" key="2">
    <source>
        <dbReference type="Proteomes" id="UP000327157"/>
    </source>
</evidence>
<accession>A0A5N5HJ95</accession>
<proteinExistence type="predicted"/>
<comment type="caution">
    <text evidence="1">The sequence shown here is derived from an EMBL/GenBank/DDBJ whole genome shotgun (WGS) entry which is preliminary data.</text>
</comment>
<organism evidence="1 2">
    <name type="scientific">Pyrus ussuriensis x Pyrus communis</name>
    <dbReference type="NCBI Taxonomy" id="2448454"/>
    <lineage>
        <taxon>Eukaryota</taxon>
        <taxon>Viridiplantae</taxon>
        <taxon>Streptophyta</taxon>
        <taxon>Embryophyta</taxon>
        <taxon>Tracheophyta</taxon>
        <taxon>Spermatophyta</taxon>
        <taxon>Magnoliopsida</taxon>
        <taxon>eudicotyledons</taxon>
        <taxon>Gunneridae</taxon>
        <taxon>Pentapetalae</taxon>
        <taxon>rosids</taxon>
        <taxon>fabids</taxon>
        <taxon>Rosales</taxon>
        <taxon>Rosaceae</taxon>
        <taxon>Amygdaloideae</taxon>
        <taxon>Maleae</taxon>
        <taxon>Pyrus</taxon>
    </lineage>
</organism>
<keyword evidence="2" id="KW-1185">Reference proteome</keyword>
<reference evidence="2" key="2">
    <citation type="submission" date="2019-10" db="EMBL/GenBank/DDBJ databases">
        <title>A de novo genome assembly of a pear dwarfing rootstock.</title>
        <authorList>
            <person name="Wang F."/>
            <person name="Wang J."/>
            <person name="Li S."/>
            <person name="Zhang Y."/>
            <person name="Fang M."/>
            <person name="Ma L."/>
            <person name="Zhao Y."/>
            <person name="Jiang S."/>
        </authorList>
    </citation>
    <scope>NUCLEOTIDE SEQUENCE [LARGE SCALE GENOMIC DNA]</scope>
</reference>
<protein>
    <submittedName>
        <fullName evidence="1">Replication protein A 70 kDa DNA-binding subunit E</fullName>
    </submittedName>
</protein>